<dbReference type="EMBL" id="WIXE01013286">
    <property type="protein sequence ID" value="KAK5975222.1"/>
    <property type="molecule type" value="Genomic_DNA"/>
</dbReference>
<dbReference type="Proteomes" id="UP001331761">
    <property type="component" value="Unassembled WGS sequence"/>
</dbReference>
<gene>
    <name evidence="2" type="ORF">GCK32_014753</name>
</gene>
<reference evidence="2 3" key="1">
    <citation type="submission" date="2019-10" db="EMBL/GenBank/DDBJ databases">
        <title>Assembly and Annotation for the nematode Trichostrongylus colubriformis.</title>
        <authorList>
            <person name="Martin J."/>
        </authorList>
    </citation>
    <scope>NUCLEOTIDE SEQUENCE [LARGE SCALE GENOMIC DNA]</scope>
    <source>
        <strain evidence="2">G859</strain>
        <tissue evidence="2">Whole worm</tissue>
    </source>
</reference>
<accession>A0AAN8FJD0</accession>
<evidence type="ECO:0000256" key="1">
    <source>
        <dbReference type="SAM" id="SignalP"/>
    </source>
</evidence>
<keyword evidence="1" id="KW-0732">Signal</keyword>
<comment type="caution">
    <text evidence="2">The sequence shown here is derived from an EMBL/GenBank/DDBJ whole genome shotgun (WGS) entry which is preliminary data.</text>
</comment>
<sequence length="265" mass="31348">MRLIVLTILIGVVHSTPSLVCDGFREQMVADFSDNLPIKTLLRRNIRNLQETDCVFFFRTTDIYNQAEAYPFLVELQDKTFVYGSVSVDYRFHWIWNMLEVGDFDKDLRKCVANFNVDRMAKRTRALRCKRRTNRYKCKGFESHKFKDLPQNPPIKGVLQKYIGNINENDCVLYYRAKVDRDLPFFPFFVQLQNKTAVYGKVTVDYKYHWSWQMSETKYFEKDLEMCSADFETVAKRGLSCSHTSKVSDHSIFVIKKLRHDTITF</sequence>
<keyword evidence="3" id="KW-1185">Reference proteome</keyword>
<dbReference type="AlphaFoldDB" id="A0AAN8FJD0"/>
<proteinExistence type="predicted"/>
<feature type="chain" id="PRO_5043033750" evidence="1">
    <location>
        <begin position="16"/>
        <end position="265"/>
    </location>
</feature>
<evidence type="ECO:0000313" key="3">
    <source>
        <dbReference type="Proteomes" id="UP001331761"/>
    </source>
</evidence>
<evidence type="ECO:0000313" key="2">
    <source>
        <dbReference type="EMBL" id="KAK5975222.1"/>
    </source>
</evidence>
<feature type="signal peptide" evidence="1">
    <location>
        <begin position="1"/>
        <end position="15"/>
    </location>
</feature>
<protein>
    <submittedName>
        <fullName evidence="2">Uncharacterized protein</fullName>
    </submittedName>
</protein>
<name>A0AAN8FJD0_TRICO</name>
<organism evidence="2 3">
    <name type="scientific">Trichostrongylus colubriformis</name>
    <name type="common">Black scour worm</name>
    <dbReference type="NCBI Taxonomy" id="6319"/>
    <lineage>
        <taxon>Eukaryota</taxon>
        <taxon>Metazoa</taxon>
        <taxon>Ecdysozoa</taxon>
        <taxon>Nematoda</taxon>
        <taxon>Chromadorea</taxon>
        <taxon>Rhabditida</taxon>
        <taxon>Rhabditina</taxon>
        <taxon>Rhabditomorpha</taxon>
        <taxon>Strongyloidea</taxon>
        <taxon>Trichostrongylidae</taxon>
        <taxon>Trichostrongylus</taxon>
    </lineage>
</organism>